<sequence length="97" mass="10854">MLEILRDTTHARQSGLSLEADDTTPASRKRWRRGDLCVHALQTCLKSARSNCVRSMTHIRFIRVKNLERLYHGPRTGSPLSGLRFGGAVLEKLPGLA</sequence>
<comment type="caution">
    <text evidence="2">The sequence shown here is derived from an EMBL/GenBank/DDBJ whole genome shotgun (WGS) entry which is preliminary data.</text>
</comment>
<reference evidence="2" key="1">
    <citation type="journal article" date="2023" name="G3 (Bethesda)">
        <title>A reference genome for the long-term kleptoplast-retaining sea slug Elysia crispata morphotype clarki.</title>
        <authorList>
            <person name="Eastman K.E."/>
            <person name="Pendleton A.L."/>
            <person name="Shaikh M.A."/>
            <person name="Suttiyut T."/>
            <person name="Ogas R."/>
            <person name="Tomko P."/>
            <person name="Gavelis G."/>
            <person name="Widhalm J.R."/>
            <person name="Wisecaver J.H."/>
        </authorList>
    </citation>
    <scope>NUCLEOTIDE SEQUENCE</scope>
    <source>
        <strain evidence="2">ECLA1</strain>
    </source>
</reference>
<gene>
    <name evidence="2" type="ORF">RRG08_012809</name>
</gene>
<dbReference type="EMBL" id="JAWDGP010007328">
    <property type="protein sequence ID" value="KAK3725727.1"/>
    <property type="molecule type" value="Genomic_DNA"/>
</dbReference>
<dbReference type="Proteomes" id="UP001283361">
    <property type="component" value="Unassembled WGS sequence"/>
</dbReference>
<feature type="compositionally biased region" description="Basic and acidic residues" evidence="1">
    <location>
        <begin position="1"/>
        <end position="10"/>
    </location>
</feature>
<protein>
    <submittedName>
        <fullName evidence="2">Uncharacterized protein</fullName>
    </submittedName>
</protein>
<accession>A0AAE0XY35</accession>
<name>A0AAE0XY35_9GAST</name>
<evidence type="ECO:0000313" key="3">
    <source>
        <dbReference type="Proteomes" id="UP001283361"/>
    </source>
</evidence>
<evidence type="ECO:0000256" key="1">
    <source>
        <dbReference type="SAM" id="MobiDB-lite"/>
    </source>
</evidence>
<proteinExistence type="predicted"/>
<dbReference type="AlphaFoldDB" id="A0AAE0XY35"/>
<organism evidence="2 3">
    <name type="scientific">Elysia crispata</name>
    <name type="common">lettuce slug</name>
    <dbReference type="NCBI Taxonomy" id="231223"/>
    <lineage>
        <taxon>Eukaryota</taxon>
        <taxon>Metazoa</taxon>
        <taxon>Spiralia</taxon>
        <taxon>Lophotrochozoa</taxon>
        <taxon>Mollusca</taxon>
        <taxon>Gastropoda</taxon>
        <taxon>Heterobranchia</taxon>
        <taxon>Euthyneura</taxon>
        <taxon>Panpulmonata</taxon>
        <taxon>Sacoglossa</taxon>
        <taxon>Placobranchoidea</taxon>
        <taxon>Plakobranchidae</taxon>
        <taxon>Elysia</taxon>
    </lineage>
</organism>
<evidence type="ECO:0000313" key="2">
    <source>
        <dbReference type="EMBL" id="KAK3725727.1"/>
    </source>
</evidence>
<keyword evidence="3" id="KW-1185">Reference proteome</keyword>
<feature type="region of interest" description="Disordered" evidence="1">
    <location>
        <begin position="1"/>
        <end position="30"/>
    </location>
</feature>